<dbReference type="OrthoDB" id="7684350at2759"/>
<evidence type="ECO:0000313" key="4">
    <source>
        <dbReference type="Proteomes" id="UP000786811"/>
    </source>
</evidence>
<keyword evidence="1" id="KW-0472">Membrane</keyword>
<evidence type="ECO:0000259" key="2">
    <source>
        <dbReference type="Pfam" id="PF10551"/>
    </source>
</evidence>
<dbReference type="Proteomes" id="UP000786811">
    <property type="component" value="Unassembled WGS sequence"/>
</dbReference>
<evidence type="ECO:0000256" key="1">
    <source>
        <dbReference type="SAM" id="Phobius"/>
    </source>
</evidence>
<dbReference type="Pfam" id="PF10551">
    <property type="entry name" value="MULE"/>
    <property type="match status" value="1"/>
</dbReference>
<dbReference type="EMBL" id="CAJNRD030001118">
    <property type="protein sequence ID" value="CAG5084121.1"/>
    <property type="molecule type" value="Genomic_DNA"/>
</dbReference>
<keyword evidence="1" id="KW-1133">Transmembrane helix</keyword>
<evidence type="ECO:0000313" key="3">
    <source>
        <dbReference type="EMBL" id="CAG5084121.1"/>
    </source>
</evidence>
<organism evidence="3 4">
    <name type="scientific">Cotesia congregata</name>
    <name type="common">Parasitoid wasp</name>
    <name type="synonym">Apanteles congregatus</name>
    <dbReference type="NCBI Taxonomy" id="51543"/>
    <lineage>
        <taxon>Eukaryota</taxon>
        <taxon>Metazoa</taxon>
        <taxon>Ecdysozoa</taxon>
        <taxon>Arthropoda</taxon>
        <taxon>Hexapoda</taxon>
        <taxon>Insecta</taxon>
        <taxon>Pterygota</taxon>
        <taxon>Neoptera</taxon>
        <taxon>Endopterygota</taxon>
        <taxon>Hymenoptera</taxon>
        <taxon>Apocrita</taxon>
        <taxon>Ichneumonoidea</taxon>
        <taxon>Braconidae</taxon>
        <taxon>Microgastrinae</taxon>
        <taxon>Cotesia</taxon>
    </lineage>
</organism>
<keyword evidence="4" id="KW-1185">Reference proteome</keyword>
<name>A0A8J2MHT6_COTCN</name>
<feature type="transmembrane region" description="Helical" evidence="1">
    <location>
        <begin position="21"/>
        <end position="42"/>
    </location>
</feature>
<comment type="caution">
    <text evidence="3">The sequence shown here is derived from an EMBL/GenBank/DDBJ whole genome shotgun (WGS) entry which is preliminary data.</text>
</comment>
<protein>
    <recommendedName>
        <fullName evidence="2">MULE transposase domain-containing protein</fullName>
    </recommendedName>
</protein>
<accession>A0A8J2MHT6</accession>
<dbReference type="AlphaFoldDB" id="A0A8J2MHT6"/>
<proteinExistence type="predicted"/>
<dbReference type="InterPro" id="IPR018289">
    <property type="entry name" value="MULE_transposase_dom"/>
</dbReference>
<feature type="non-terminal residue" evidence="3">
    <location>
        <position position="1"/>
    </location>
</feature>
<reference evidence="3" key="1">
    <citation type="submission" date="2021-04" db="EMBL/GenBank/DDBJ databases">
        <authorList>
            <person name="Chebbi M.A.C M."/>
        </authorList>
    </citation>
    <scope>NUCLEOTIDE SEQUENCE</scope>
</reference>
<gene>
    <name evidence="3" type="ORF">HICCMSTLAB_LOCUS4020</name>
</gene>
<keyword evidence="1" id="KW-0812">Transmembrane</keyword>
<feature type="domain" description="MULE transposase" evidence="2">
    <location>
        <begin position="38"/>
        <end position="100"/>
    </location>
</feature>
<sequence length="304" mass="35946">MFDKIIFVVKIVYKKIMIDNLQLVLMILILFYRPYQLLGFIMTSKTTAAYTAVLNHFSQVFAPHINPSSVSVDFEEGLSSAIDAIFPNAKIIRCYFHFLNASMRNLKKKKGTKFMERLKGWRESKIFYRKLMGIPLLPQEHMVLAFNWLLTNTVDDVKEQFTDFIKYFEGWWIKRVTPIKLSVFLTEKVTNNEIEAYHRVLRKRMGSHPSIWQLMEYLKNLQSVTRSEWGSLMMGLSIRQPTENKYINKKEILHRAWKMYQDKLLDIPKFLACAYNFLGCLQKFTYITESLHVDLFVNIQAHNI</sequence>